<name>A0A9W9GPX8_9EURO</name>
<gene>
    <name evidence="2" type="ORF">N7515_008670</name>
</gene>
<evidence type="ECO:0000256" key="1">
    <source>
        <dbReference type="SAM" id="MobiDB-lite"/>
    </source>
</evidence>
<dbReference type="AlphaFoldDB" id="A0A9W9GPX8"/>
<organism evidence="2 3">
    <name type="scientific">Penicillium bovifimosum</name>
    <dbReference type="NCBI Taxonomy" id="126998"/>
    <lineage>
        <taxon>Eukaryota</taxon>
        <taxon>Fungi</taxon>
        <taxon>Dikarya</taxon>
        <taxon>Ascomycota</taxon>
        <taxon>Pezizomycotina</taxon>
        <taxon>Eurotiomycetes</taxon>
        <taxon>Eurotiomycetidae</taxon>
        <taxon>Eurotiales</taxon>
        <taxon>Aspergillaceae</taxon>
        <taxon>Penicillium</taxon>
    </lineage>
</organism>
<sequence>MHSARIFKPILGKLTTPDLVVAWRVWAARPSAYIPITISSDGDHVHIPGRRHPRLPDSQAQLSTGVLDNDISTANCRVLEWKVRRSVLLCSVFNGEGKTKHKGQHSSRTEHKPQEPSPILGNLLTPALVGAFSIAAAWPSTHIPITAATDGHALFNATTKAGCPAAVLPFVFCLSLSIENRAKQHRPSDFSLQNSTVCCDNISIQHTSAQLGLRVGKTRMPSSRNDLDVIRITAYSDGDISTWPSSRYTPRDDHIWRRKLAENWLKDAGTYQAGELSEML</sequence>
<reference evidence="2" key="2">
    <citation type="journal article" date="2023" name="IMA Fungus">
        <title>Comparative genomic study of the Penicillium genus elucidates a diverse pangenome and 15 lateral gene transfer events.</title>
        <authorList>
            <person name="Petersen C."/>
            <person name="Sorensen T."/>
            <person name="Nielsen M.R."/>
            <person name="Sondergaard T.E."/>
            <person name="Sorensen J.L."/>
            <person name="Fitzpatrick D.A."/>
            <person name="Frisvad J.C."/>
            <person name="Nielsen K.L."/>
        </authorList>
    </citation>
    <scope>NUCLEOTIDE SEQUENCE</scope>
    <source>
        <strain evidence="2">IBT 22155</strain>
    </source>
</reference>
<dbReference type="EMBL" id="JAPQKL010000006">
    <property type="protein sequence ID" value="KAJ5124845.1"/>
    <property type="molecule type" value="Genomic_DNA"/>
</dbReference>
<dbReference type="GeneID" id="81408584"/>
<proteinExistence type="predicted"/>
<evidence type="ECO:0000313" key="3">
    <source>
        <dbReference type="Proteomes" id="UP001149079"/>
    </source>
</evidence>
<dbReference type="Proteomes" id="UP001149079">
    <property type="component" value="Unassembled WGS sequence"/>
</dbReference>
<dbReference type="RefSeq" id="XP_056519244.1">
    <property type="nucleotide sequence ID" value="XM_056669414.1"/>
</dbReference>
<feature type="region of interest" description="Disordered" evidence="1">
    <location>
        <begin position="97"/>
        <end position="118"/>
    </location>
</feature>
<reference evidence="2" key="1">
    <citation type="submission" date="2022-11" db="EMBL/GenBank/DDBJ databases">
        <authorList>
            <person name="Petersen C."/>
        </authorList>
    </citation>
    <scope>NUCLEOTIDE SEQUENCE</scope>
    <source>
        <strain evidence="2">IBT 22155</strain>
    </source>
</reference>
<keyword evidence="3" id="KW-1185">Reference proteome</keyword>
<comment type="caution">
    <text evidence="2">The sequence shown here is derived from an EMBL/GenBank/DDBJ whole genome shotgun (WGS) entry which is preliminary data.</text>
</comment>
<accession>A0A9W9GPX8</accession>
<protein>
    <submittedName>
        <fullName evidence="2">Uncharacterized protein</fullName>
    </submittedName>
</protein>
<evidence type="ECO:0000313" key="2">
    <source>
        <dbReference type="EMBL" id="KAJ5124845.1"/>
    </source>
</evidence>